<dbReference type="EMBL" id="JAHWGI010001149">
    <property type="protein sequence ID" value="KAK3923670.1"/>
    <property type="molecule type" value="Genomic_DNA"/>
</dbReference>
<feature type="region of interest" description="Disordered" evidence="6">
    <location>
        <begin position="377"/>
        <end position="404"/>
    </location>
</feature>
<accession>A0AAE1HN77</accession>
<dbReference type="GO" id="GO:0008270">
    <property type="term" value="F:zinc ion binding"/>
    <property type="evidence" value="ECO:0007669"/>
    <property type="project" value="UniProtKB-KW"/>
</dbReference>
<evidence type="ECO:0000256" key="1">
    <source>
        <dbReference type="ARBA" id="ARBA00010144"/>
    </source>
</evidence>
<evidence type="ECO:0000256" key="6">
    <source>
        <dbReference type="SAM" id="MobiDB-lite"/>
    </source>
</evidence>
<comment type="similarity">
    <text evidence="1">Belongs to the Elbow/Noc family.</text>
</comment>
<feature type="region of interest" description="Disordered" evidence="6">
    <location>
        <begin position="45"/>
        <end position="191"/>
    </location>
</feature>
<comment type="caution">
    <text evidence="8">The sequence shown here is derived from an EMBL/GenBank/DDBJ whole genome shotgun (WGS) entry which is preliminary data.</text>
</comment>
<gene>
    <name evidence="8" type="ORF">KUF71_002079</name>
</gene>
<dbReference type="InterPro" id="IPR013087">
    <property type="entry name" value="Znf_C2H2_type"/>
</dbReference>
<evidence type="ECO:0000259" key="7">
    <source>
        <dbReference type="PROSITE" id="PS50157"/>
    </source>
</evidence>
<evidence type="ECO:0000256" key="5">
    <source>
        <dbReference type="PROSITE-ProRule" id="PRU00042"/>
    </source>
</evidence>
<dbReference type="Gene3D" id="3.30.160.60">
    <property type="entry name" value="Classic Zinc Finger"/>
    <property type="match status" value="1"/>
</dbReference>
<sequence length="475" mass="48303">MPMGVLDTTMLTSGANQYLQPDYLSPLPTTLDAKKSPLALLAQTCSQIGADSPPKPLSSQDKPAAKNKHSTSNGRPASSERPGPSPANKRASPASSAACSPPAASPSQPAGKLAFKPYEANVLSRREERPPSKAGSEAAADDRSSSKSTGSAQAARKSSSPRATASPPSSKSSGSASAPSSQAATSSPSASPLIRSGLEVMQGHVKDPMGAFKAAASMAGLAGLTSAQLAQLCCPPGYEAHHPAFRPPFAGSSPFSHQHAAALLAAGYHNNPYFSYQRVKSATGVETIVPICKDPFCQGCQYSMHNTMLSLGAPCPPGCTTCDHHKYSLSSALYPPAAAAAAAAALQGRPYVCSWIAGDSYCGKRFGSSDELLQHLRSHTGPAGLPGAVPGHGAAAPGHGPSGLPSPTAYSRYHPYAKPGAAGSSPTGLLPPSAASPYAAFSPTGLSMSPGLSGMPLSPYYSPYALYGQRAAVHP</sequence>
<dbReference type="PANTHER" id="PTHR12522:SF5">
    <property type="entry name" value="ZINC FINGER PROTEIN NOC"/>
    <property type="match status" value="1"/>
</dbReference>
<feature type="compositionally biased region" description="Low complexity" evidence="6">
    <location>
        <begin position="91"/>
        <end position="110"/>
    </location>
</feature>
<evidence type="ECO:0000313" key="9">
    <source>
        <dbReference type="Proteomes" id="UP001219518"/>
    </source>
</evidence>
<reference evidence="8" key="1">
    <citation type="submission" date="2021-07" db="EMBL/GenBank/DDBJ databases">
        <authorList>
            <person name="Catto M.A."/>
            <person name="Jacobson A."/>
            <person name="Kennedy G."/>
            <person name="Labadie P."/>
            <person name="Hunt B.G."/>
            <person name="Srinivasan R."/>
        </authorList>
    </citation>
    <scope>NUCLEOTIDE SEQUENCE</scope>
    <source>
        <strain evidence="8">PL_HMW_Pooled</strain>
        <tissue evidence="8">Head</tissue>
    </source>
</reference>
<keyword evidence="2" id="KW-0479">Metal-binding</keyword>
<organism evidence="8 9">
    <name type="scientific">Frankliniella fusca</name>
    <dbReference type="NCBI Taxonomy" id="407009"/>
    <lineage>
        <taxon>Eukaryota</taxon>
        <taxon>Metazoa</taxon>
        <taxon>Ecdysozoa</taxon>
        <taxon>Arthropoda</taxon>
        <taxon>Hexapoda</taxon>
        <taxon>Insecta</taxon>
        <taxon>Pterygota</taxon>
        <taxon>Neoptera</taxon>
        <taxon>Paraneoptera</taxon>
        <taxon>Thysanoptera</taxon>
        <taxon>Terebrantia</taxon>
        <taxon>Thripoidea</taxon>
        <taxon>Thripidae</taxon>
        <taxon>Frankliniella</taxon>
    </lineage>
</organism>
<dbReference type="GO" id="GO:0045892">
    <property type="term" value="P:negative regulation of DNA-templated transcription"/>
    <property type="evidence" value="ECO:0007669"/>
    <property type="project" value="TreeGrafter"/>
</dbReference>
<evidence type="ECO:0000256" key="4">
    <source>
        <dbReference type="ARBA" id="ARBA00022833"/>
    </source>
</evidence>
<evidence type="ECO:0000313" key="8">
    <source>
        <dbReference type="EMBL" id="KAK3923670.1"/>
    </source>
</evidence>
<dbReference type="InterPro" id="IPR051520">
    <property type="entry name" value="Elbow/Noc_ZnFinger"/>
</dbReference>
<evidence type="ECO:0000256" key="2">
    <source>
        <dbReference type="ARBA" id="ARBA00022723"/>
    </source>
</evidence>
<name>A0AAE1HN77_9NEOP</name>
<keyword evidence="4" id="KW-0862">Zinc</keyword>
<reference evidence="8" key="2">
    <citation type="journal article" date="2023" name="BMC Genomics">
        <title>Pest status, molecular evolution, and epigenetic factors derived from the genome assembly of Frankliniella fusca, a thysanopteran phytovirus vector.</title>
        <authorList>
            <person name="Catto M.A."/>
            <person name="Labadie P.E."/>
            <person name="Jacobson A.L."/>
            <person name="Kennedy G.G."/>
            <person name="Srinivasan R."/>
            <person name="Hunt B.G."/>
        </authorList>
    </citation>
    <scope>NUCLEOTIDE SEQUENCE</scope>
    <source>
        <strain evidence="8">PL_HMW_Pooled</strain>
    </source>
</reference>
<keyword evidence="9" id="KW-1185">Reference proteome</keyword>
<feature type="compositionally biased region" description="Low complexity" evidence="6">
    <location>
        <begin position="154"/>
        <end position="191"/>
    </location>
</feature>
<dbReference type="AlphaFoldDB" id="A0AAE1HN77"/>
<dbReference type="Proteomes" id="UP001219518">
    <property type="component" value="Unassembled WGS sequence"/>
</dbReference>
<proteinExistence type="inferred from homology"/>
<protein>
    <submittedName>
        <fullName evidence="8">Zinc finger protein Noc</fullName>
    </submittedName>
</protein>
<dbReference type="PROSITE" id="PS50157">
    <property type="entry name" value="ZINC_FINGER_C2H2_2"/>
    <property type="match status" value="1"/>
</dbReference>
<feature type="domain" description="C2H2-type" evidence="7">
    <location>
        <begin position="351"/>
        <end position="384"/>
    </location>
</feature>
<dbReference type="GO" id="GO:0005634">
    <property type="term" value="C:nucleus"/>
    <property type="evidence" value="ECO:0007669"/>
    <property type="project" value="TreeGrafter"/>
</dbReference>
<feature type="compositionally biased region" description="Low complexity" evidence="6">
    <location>
        <begin position="381"/>
        <end position="404"/>
    </location>
</feature>
<keyword evidence="3 5" id="KW-0863">Zinc-finger</keyword>
<evidence type="ECO:0000256" key="3">
    <source>
        <dbReference type="ARBA" id="ARBA00022771"/>
    </source>
</evidence>
<dbReference type="PANTHER" id="PTHR12522">
    <property type="entry name" value="ZINC-FINGER PROTEIN NOLZ1-RELATED"/>
    <property type="match status" value="1"/>
</dbReference>